<dbReference type="InterPro" id="IPR025269">
    <property type="entry name" value="SAM-like_dom"/>
</dbReference>
<dbReference type="Pfam" id="PF13102">
    <property type="entry name" value="Phage_int_SAM_5"/>
    <property type="match status" value="1"/>
</dbReference>
<dbReference type="PaxDb" id="435591-BDI_3516"/>
<keyword evidence="6" id="KW-1185">Reference proteome</keyword>
<dbReference type="BioCyc" id="PDIS435591:G1G5A-3608-MONOMER"/>
<keyword evidence="3" id="KW-0233">DNA recombination</keyword>
<feature type="domain" description="Tyr recombinase" evidence="4">
    <location>
        <begin position="200"/>
        <end position="374"/>
    </location>
</feature>
<evidence type="ECO:0000313" key="6">
    <source>
        <dbReference type="Proteomes" id="UP000000566"/>
    </source>
</evidence>
<dbReference type="HOGENOM" id="CLU_033139_1_0_10"/>
<dbReference type="GO" id="GO:0003677">
    <property type="term" value="F:DNA binding"/>
    <property type="evidence" value="ECO:0007669"/>
    <property type="project" value="UniProtKB-KW"/>
</dbReference>
<dbReference type="AlphaFoldDB" id="A6LHQ3"/>
<dbReference type="InterPro" id="IPR010998">
    <property type="entry name" value="Integrase_recombinase_N"/>
</dbReference>
<dbReference type="STRING" id="435591.BDI_3516"/>
<comment type="similarity">
    <text evidence="1">Belongs to the 'phage' integrase family.</text>
</comment>
<proteinExistence type="inferred from homology"/>
<dbReference type="CDD" id="cd01185">
    <property type="entry name" value="INTN1_C_like"/>
    <property type="match status" value="1"/>
</dbReference>
<dbReference type="PATRIC" id="fig|435591.13.peg.3481"/>
<dbReference type="Gene3D" id="1.10.150.130">
    <property type="match status" value="1"/>
</dbReference>
<dbReference type="GO" id="GO:0006310">
    <property type="term" value="P:DNA recombination"/>
    <property type="evidence" value="ECO:0007669"/>
    <property type="project" value="UniProtKB-KW"/>
</dbReference>
<dbReference type="InterPro" id="IPR002104">
    <property type="entry name" value="Integrase_catalytic"/>
</dbReference>
<reference evidence="5" key="1">
    <citation type="journal article" date="2007" name="PLoS Biol.">
        <title>Evolution of symbiotic bacteria in the distal human intestine.</title>
        <authorList>
            <person name="Xu J."/>
            <person name="Mahowald M.A."/>
            <person name="Ley R.E."/>
            <person name="Lozupone C.A."/>
            <person name="Hamady M."/>
            <person name="Martens E.C."/>
            <person name="Henrissat B."/>
            <person name="Coutinho P.M."/>
            <person name="Minx P."/>
            <person name="Latreille P."/>
            <person name="Cordum H."/>
            <person name="Van Brunt A."/>
            <person name="Kim K."/>
            <person name="Fulton R.S."/>
            <person name="Fulton L.A."/>
            <person name="Clifton S.W."/>
            <person name="Wilson R.K."/>
            <person name="Knight R.D."/>
            <person name="Gordon J.I."/>
        </authorList>
    </citation>
    <scope>NUCLEOTIDE SEQUENCE [LARGE SCALE GENOMIC DNA]</scope>
    <source>
        <strain evidence="5">ATCC 8503</strain>
    </source>
</reference>
<dbReference type="PANTHER" id="PTHR30349:SF64">
    <property type="entry name" value="PROPHAGE INTEGRASE INTD-RELATED"/>
    <property type="match status" value="1"/>
</dbReference>
<organism evidence="5 6">
    <name type="scientific">Parabacteroides distasonis (strain ATCC 8503 / DSM 20701 / CIP 104284 / JCM 5825 / NCTC 11152)</name>
    <dbReference type="NCBI Taxonomy" id="435591"/>
    <lineage>
        <taxon>Bacteria</taxon>
        <taxon>Pseudomonadati</taxon>
        <taxon>Bacteroidota</taxon>
        <taxon>Bacteroidia</taxon>
        <taxon>Bacteroidales</taxon>
        <taxon>Tannerellaceae</taxon>
        <taxon>Parabacteroides</taxon>
    </lineage>
</organism>
<dbReference type="KEGG" id="pdi:BDI_3516"/>
<dbReference type="PROSITE" id="PS51898">
    <property type="entry name" value="TYR_RECOMBINASE"/>
    <property type="match status" value="1"/>
</dbReference>
<dbReference type="Pfam" id="PF00589">
    <property type="entry name" value="Phage_integrase"/>
    <property type="match status" value="1"/>
</dbReference>
<dbReference type="SUPFAM" id="SSF56349">
    <property type="entry name" value="DNA breaking-rejoining enzymes"/>
    <property type="match status" value="1"/>
</dbReference>
<evidence type="ECO:0000256" key="3">
    <source>
        <dbReference type="ARBA" id="ARBA00023172"/>
    </source>
</evidence>
<evidence type="ECO:0000259" key="4">
    <source>
        <dbReference type="PROSITE" id="PS51898"/>
    </source>
</evidence>
<evidence type="ECO:0000256" key="2">
    <source>
        <dbReference type="ARBA" id="ARBA00023125"/>
    </source>
</evidence>
<sequence>MARKKNEMKAKEPVKLRFKKLSNANLSIYLDIYYKGKRYYEFLKLYLTPERFPEDRDKNRITLRLANSIKAQRIIDLQNEIYGVRMINGLGKKTLLEFLSELSTDKSAHGDKAYSLRLRSLANHLRDYMPQCLLKDIDTGFVKGFIAHLRKQPYLKSDFTIHGYYRLLNVTLNKAVKKGLILSNPCGSLDTDEKPHKPTSLRTYLTLEELKRLIRTDCVCPEVKKAFLFCCFCGLRISDLTALRWEDMQKEGNDKFRLQIIQRKTKEAIYLPLSEEAIKYLPARENENDNDRLGLIFHLPSLTIICQVLKGWTLAAGIKNKKVTFHVSRHTFATLSLALGIDLYTVCKLLGHKNIISTQVYAKIIDASKRQAIDRFNGVLDA</sequence>
<protein>
    <submittedName>
        <fullName evidence="5">Site-specific recombinase</fullName>
    </submittedName>
</protein>
<dbReference type="PANTHER" id="PTHR30349">
    <property type="entry name" value="PHAGE INTEGRASE-RELATED"/>
    <property type="match status" value="1"/>
</dbReference>
<dbReference type="eggNOG" id="COG4974">
    <property type="taxonomic scope" value="Bacteria"/>
</dbReference>
<accession>A6LHQ3</accession>
<dbReference type="InterPro" id="IPR013762">
    <property type="entry name" value="Integrase-like_cat_sf"/>
</dbReference>
<dbReference type="RefSeq" id="WP_011967359.1">
    <property type="nucleotide sequence ID" value="NC_009615.1"/>
</dbReference>
<dbReference type="InterPro" id="IPR011010">
    <property type="entry name" value="DNA_brk_join_enz"/>
</dbReference>
<dbReference type="GO" id="GO:0015074">
    <property type="term" value="P:DNA integration"/>
    <property type="evidence" value="ECO:0007669"/>
    <property type="project" value="InterPro"/>
</dbReference>
<dbReference type="InterPro" id="IPR050090">
    <property type="entry name" value="Tyrosine_recombinase_XerCD"/>
</dbReference>
<gene>
    <name evidence="5" type="ordered locus">BDI_3516</name>
</gene>
<dbReference type="EMBL" id="CP000140">
    <property type="protein sequence ID" value="ABR45217.1"/>
    <property type="molecule type" value="Genomic_DNA"/>
</dbReference>
<dbReference type="Gene3D" id="1.10.443.10">
    <property type="entry name" value="Intergrase catalytic core"/>
    <property type="match status" value="1"/>
</dbReference>
<evidence type="ECO:0000256" key="1">
    <source>
        <dbReference type="ARBA" id="ARBA00008857"/>
    </source>
</evidence>
<evidence type="ECO:0000313" key="5">
    <source>
        <dbReference type="EMBL" id="ABR45217.1"/>
    </source>
</evidence>
<dbReference type="Pfam" id="PF17293">
    <property type="entry name" value="Arm-DNA-bind_5"/>
    <property type="match status" value="1"/>
</dbReference>
<dbReference type="InterPro" id="IPR035386">
    <property type="entry name" value="Arm-DNA-bind_5"/>
</dbReference>
<keyword evidence="2" id="KW-0238">DNA-binding</keyword>
<dbReference type="Proteomes" id="UP000000566">
    <property type="component" value="Chromosome"/>
</dbReference>
<name>A6LHQ3_PARD8</name>